<dbReference type="PANTHER" id="PTHR31845:SF17">
    <property type="entry name" value="ZN(II)2CYS6 TRANSCRIPTION FACTOR (EUROFUNG)"/>
    <property type="match status" value="1"/>
</dbReference>
<evidence type="ECO:0000256" key="1">
    <source>
        <dbReference type="ARBA" id="ARBA00004123"/>
    </source>
</evidence>
<evidence type="ECO:0000256" key="2">
    <source>
        <dbReference type="ARBA" id="ARBA00022723"/>
    </source>
</evidence>
<feature type="region of interest" description="Disordered" evidence="7">
    <location>
        <begin position="251"/>
        <end position="274"/>
    </location>
</feature>
<dbReference type="CDD" id="cd12148">
    <property type="entry name" value="fungal_TF_MHR"/>
    <property type="match status" value="1"/>
</dbReference>
<keyword evidence="3" id="KW-0805">Transcription regulation</keyword>
<feature type="non-terminal residue" evidence="9">
    <location>
        <position position="1"/>
    </location>
</feature>
<evidence type="ECO:0000313" key="9">
    <source>
        <dbReference type="EMBL" id="CEQ41358.1"/>
    </source>
</evidence>
<dbReference type="InterPro" id="IPR007219">
    <property type="entry name" value="XnlR_reg_dom"/>
</dbReference>
<accession>A0A0D6ENL8</accession>
<dbReference type="InterPro" id="IPR001138">
    <property type="entry name" value="Zn2Cys6_DnaBD"/>
</dbReference>
<dbReference type="InterPro" id="IPR036864">
    <property type="entry name" value="Zn2-C6_fun-type_DNA-bd_sf"/>
</dbReference>
<dbReference type="Proteomes" id="UP000243876">
    <property type="component" value="Unassembled WGS sequence"/>
</dbReference>
<feature type="compositionally biased region" description="Basic and acidic residues" evidence="7">
    <location>
        <begin position="251"/>
        <end position="260"/>
    </location>
</feature>
<dbReference type="GO" id="GO:0006351">
    <property type="term" value="P:DNA-templated transcription"/>
    <property type="evidence" value="ECO:0007669"/>
    <property type="project" value="InterPro"/>
</dbReference>
<dbReference type="Pfam" id="PF04082">
    <property type="entry name" value="Fungal_trans"/>
    <property type="match status" value="1"/>
</dbReference>
<feature type="domain" description="Zn(2)-C6 fungal-type" evidence="8">
    <location>
        <begin position="25"/>
        <end position="55"/>
    </location>
</feature>
<evidence type="ECO:0000256" key="6">
    <source>
        <dbReference type="ARBA" id="ARBA00023242"/>
    </source>
</evidence>
<keyword evidence="4" id="KW-0238">DNA-binding</keyword>
<keyword evidence="2" id="KW-0479">Metal-binding</keyword>
<evidence type="ECO:0000256" key="3">
    <source>
        <dbReference type="ARBA" id="ARBA00023015"/>
    </source>
</evidence>
<dbReference type="PROSITE" id="PS50048">
    <property type="entry name" value="ZN2_CY6_FUNGAL_2"/>
    <property type="match status" value="1"/>
</dbReference>
<gene>
    <name evidence="9" type="primary">SPOSA6832_03057</name>
</gene>
<dbReference type="InterPro" id="IPR051089">
    <property type="entry name" value="prtT"/>
</dbReference>
<dbReference type="AlphaFoldDB" id="A0A0D6ENL8"/>
<evidence type="ECO:0000256" key="5">
    <source>
        <dbReference type="ARBA" id="ARBA00023163"/>
    </source>
</evidence>
<sequence>MEQAANPSPPFPPAQREKAKRGARACTLCRRLKKTCEGGSAPCARCKASGTECIFDKPVNSVAEDVGLSRLASIEASLKTHERRMDTMLEQVGQLSSVLTEVLACLKTLSSSGSQQAQSPAAFAFPSPHTAPGTSLADPSFDSSLPTSSSTFGPSFGRSSSRTSLSTASPLSSLPTIPTLSTLPPSVPSPHLPAPNSSASAHANFPSGLDALASLASSSSPDVARFASRMGQPISALADAVAQLNDQDETLERHEQDVKPEASATIDDGERPTKRSRVAIPIAAPSLPEQFDLVAKGLIGEKEARALVLLWLKELQPFCSLLDPSYDTYESLRRRSPFLFNVVVYTALRTSERNATPSKELLSAAEETRRFASQQVFENNPSLEVVQALLIMSCYHQEPYILSGMALRLALSARMETTFEQLAAHGWLKKDEKAFRLTTQLRAFMYLVFLDFKHSRYAGRMILFSLHDLDTLNSKVDRALSLPFVLPTDYRAVANLRLIWVERQIMEDTAKMSIADPGLVQQCAYVEEKRLVLRDWYEHYDGLLGAFRLPPASLGPNFAPSTATLEPSPLSWPRRSLFRLYNDAHLSLACTTFKHRLLDPSSSPPAVQNIAQETLRFAHEAVRAVINSPVYCSGAQWSGERLRFLPLPNSPIDMAFARGPGYLLRVDLSFAAIFLLKSAAIFVDLVNRDQIATDVENLAALLTSISGSMRYSTMLRAAREQYLLRTLPAAEDPSSSSTSNPAPDAAPSSSSSLRAILATPLPTTLTPPFQPFATSTAATSASLAGFSDGATSTSLGALGGSSAPTTAVFPTAPTAVGGPGGGTAALLPGEMGIDWNIAVPPSLFDSSDILLTTDWTANLPNNWLDLEL</sequence>
<dbReference type="GO" id="GO:0008270">
    <property type="term" value="F:zinc ion binding"/>
    <property type="evidence" value="ECO:0007669"/>
    <property type="project" value="InterPro"/>
</dbReference>
<reference evidence="10" key="1">
    <citation type="submission" date="2015-02" db="EMBL/GenBank/DDBJ databases">
        <authorList>
            <person name="Gon?alves P."/>
        </authorList>
    </citation>
    <scope>NUCLEOTIDE SEQUENCE [LARGE SCALE GENOMIC DNA]</scope>
</reference>
<name>A0A0D6ENL8_SPOSA</name>
<keyword evidence="10" id="KW-1185">Reference proteome</keyword>
<comment type="subcellular location">
    <subcellularLocation>
        <location evidence="1">Nucleus</location>
    </subcellularLocation>
</comment>
<dbReference type="SMART" id="SM00066">
    <property type="entry name" value="GAL4"/>
    <property type="match status" value="1"/>
</dbReference>
<dbReference type="PROSITE" id="PS00463">
    <property type="entry name" value="ZN2_CY6_FUNGAL_1"/>
    <property type="match status" value="1"/>
</dbReference>
<dbReference type="GO" id="GO:0005634">
    <property type="term" value="C:nucleus"/>
    <property type="evidence" value="ECO:0007669"/>
    <property type="project" value="UniProtKB-SubCell"/>
</dbReference>
<keyword evidence="6" id="KW-0539">Nucleus</keyword>
<dbReference type="OrthoDB" id="4454541at2759"/>
<proteinExistence type="predicted"/>
<keyword evidence="5" id="KW-0804">Transcription</keyword>
<evidence type="ECO:0000256" key="7">
    <source>
        <dbReference type="SAM" id="MobiDB-lite"/>
    </source>
</evidence>
<feature type="region of interest" description="Disordered" evidence="7">
    <location>
        <begin position="729"/>
        <end position="749"/>
    </location>
</feature>
<dbReference type="CDD" id="cd00067">
    <property type="entry name" value="GAL4"/>
    <property type="match status" value="1"/>
</dbReference>
<dbReference type="Pfam" id="PF00172">
    <property type="entry name" value="Zn_clus"/>
    <property type="match status" value="1"/>
</dbReference>
<dbReference type="SUPFAM" id="SSF57701">
    <property type="entry name" value="Zn2/Cys6 DNA-binding domain"/>
    <property type="match status" value="1"/>
</dbReference>
<dbReference type="PANTHER" id="PTHR31845">
    <property type="entry name" value="FINGER DOMAIN PROTEIN, PUTATIVE-RELATED"/>
    <property type="match status" value="1"/>
</dbReference>
<organism evidence="9 10">
    <name type="scientific">Sporidiobolus salmonicolor</name>
    <name type="common">Yeast-like fungus</name>
    <name type="synonym">Sporobolomyces salmonicolor</name>
    <dbReference type="NCBI Taxonomy" id="5005"/>
    <lineage>
        <taxon>Eukaryota</taxon>
        <taxon>Fungi</taxon>
        <taxon>Dikarya</taxon>
        <taxon>Basidiomycota</taxon>
        <taxon>Pucciniomycotina</taxon>
        <taxon>Microbotryomycetes</taxon>
        <taxon>Sporidiobolales</taxon>
        <taxon>Sporidiobolaceae</taxon>
        <taxon>Sporobolomyces</taxon>
    </lineage>
</organism>
<dbReference type="EMBL" id="CENE01000013">
    <property type="protein sequence ID" value="CEQ41358.1"/>
    <property type="molecule type" value="Genomic_DNA"/>
</dbReference>
<dbReference type="GO" id="GO:0000976">
    <property type="term" value="F:transcription cis-regulatory region binding"/>
    <property type="evidence" value="ECO:0007669"/>
    <property type="project" value="TreeGrafter"/>
</dbReference>
<dbReference type="Gene3D" id="4.10.240.10">
    <property type="entry name" value="Zn(2)-C6 fungal-type DNA-binding domain"/>
    <property type="match status" value="1"/>
</dbReference>
<feature type="compositionally biased region" description="Low complexity" evidence="7">
    <location>
        <begin position="139"/>
        <end position="184"/>
    </location>
</feature>
<feature type="region of interest" description="Disordered" evidence="7">
    <location>
        <begin position="120"/>
        <end position="200"/>
    </location>
</feature>
<dbReference type="GO" id="GO:0000981">
    <property type="term" value="F:DNA-binding transcription factor activity, RNA polymerase II-specific"/>
    <property type="evidence" value="ECO:0007669"/>
    <property type="project" value="InterPro"/>
</dbReference>
<evidence type="ECO:0000256" key="4">
    <source>
        <dbReference type="ARBA" id="ARBA00023125"/>
    </source>
</evidence>
<evidence type="ECO:0000313" key="10">
    <source>
        <dbReference type="Proteomes" id="UP000243876"/>
    </source>
</evidence>
<protein>
    <submittedName>
        <fullName evidence="9">SPOSA6832_03057-mRNA-1:cds</fullName>
    </submittedName>
</protein>
<evidence type="ECO:0000259" key="8">
    <source>
        <dbReference type="PROSITE" id="PS50048"/>
    </source>
</evidence>